<proteinExistence type="inferred from homology"/>
<dbReference type="InterPro" id="IPR017871">
    <property type="entry name" value="ABC_transporter-like_CS"/>
</dbReference>
<feature type="domain" description="ABC transporter" evidence="6">
    <location>
        <begin position="5"/>
        <end position="237"/>
    </location>
</feature>
<evidence type="ECO:0000256" key="3">
    <source>
        <dbReference type="ARBA" id="ARBA00022741"/>
    </source>
</evidence>
<dbReference type="InterPro" id="IPR003439">
    <property type="entry name" value="ABC_transporter-like_ATP-bd"/>
</dbReference>
<dbReference type="EMBL" id="CP042301">
    <property type="protein sequence ID" value="QDZ00345.1"/>
    <property type="molecule type" value="Genomic_DNA"/>
</dbReference>
<evidence type="ECO:0000256" key="4">
    <source>
        <dbReference type="ARBA" id="ARBA00022840"/>
    </source>
</evidence>
<dbReference type="GO" id="GO:0015807">
    <property type="term" value="P:L-amino acid transport"/>
    <property type="evidence" value="ECO:0007669"/>
    <property type="project" value="TreeGrafter"/>
</dbReference>
<keyword evidence="3" id="KW-0547">Nucleotide-binding</keyword>
<evidence type="ECO:0000313" key="8">
    <source>
        <dbReference type="Proteomes" id="UP000321389"/>
    </source>
</evidence>
<dbReference type="Gene3D" id="3.40.50.300">
    <property type="entry name" value="P-loop containing nucleotide triphosphate hydrolases"/>
    <property type="match status" value="1"/>
</dbReference>
<evidence type="ECO:0000256" key="1">
    <source>
        <dbReference type="ARBA" id="ARBA00005417"/>
    </source>
</evidence>
<gene>
    <name evidence="7" type="ORF">FQ775_08115</name>
</gene>
<name>A0A5B8KXL7_9HYPH</name>
<dbReference type="KEGG" id="niy:FQ775_08115"/>
<dbReference type="GO" id="GO:0005524">
    <property type="term" value="F:ATP binding"/>
    <property type="evidence" value="ECO:0007669"/>
    <property type="project" value="UniProtKB-KW"/>
</dbReference>
<dbReference type="InterPro" id="IPR003593">
    <property type="entry name" value="AAA+_ATPase"/>
</dbReference>
<dbReference type="GO" id="GO:0016887">
    <property type="term" value="F:ATP hydrolysis activity"/>
    <property type="evidence" value="ECO:0007669"/>
    <property type="project" value="InterPro"/>
</dbReference>
<dbReference type="SMART" id="SM00382">
    <property type="entry name" value="AAA"/>
    <property type="match status" value="1"/>
</dbReference>
<sequence length="237" mass="25529">MSASLSVRGLEASYGAFKVLHGLDFEIAEGSVTTLLGANGAGKTTTLRALCGMIRRSGTIEFDGRSIARMKTEDIVRLGIAHVPEGRGTFTSLTVEENLQLGAMTRRGGDNIAQDIDRIYSFFPRLKERAAQQAGTLSGGEQQMLAIGRALMLRPRLMLLDEPSFGLAPLIVRELFAILADIRANMGVSMLLVEQNATMALELADQAYLIETGSIALSGSAAEIRDNDSVRNSYLGY</sequence>
<evidence type="ECO:0000313" key="7">
    <source>
        <dbReference type="EMBL" id="QDZ00345.1"/>
    </source>
</evidence>
<dbReference type="OrthoDB" id="9806149at2"/>
<dbReference type="InterPro" id="IPR052156">
    <property type="entry name" value="BCAA_Transport_ATP-bd_LivF"/>
</dbReference>
<dbReference type="SUPFAM" id="SSF52540">
    <property type="entry name" value="P-loop containing nucleoside triphosphate hydrolases"/>
    <property type="match status" value="1"/>
</dbReference>
<evidence type="ECO:0000256" key="5">
    <source>
        <dbReference type="ARBA" id="ARBA00022970"/>
    </source>
</evidence>
<dbReference type="CDD" id="cd03224">
    <property type="entry name" value="ABC_TM1139_LivF_branched"/>
    <property type="match status" value="1"/>
</dbReference>
<dbReference type="PROSITE" id="PS00211">
    <property type="entry name" value="ABC_TRANSPORTER_1"/>
    <property type="match status" value="1"/>
</dbReference>
<accession>A0A5B8KXL7</accession>
<dbReference type="GO" id="GO:0015658">
    <property type="term" value="F:branched-chain amino acid transmembrane transporter activity"/>
    <property type="evidence" value="ECO:0007669"/>
    <property type="project" value="TreeGrafter"/>
</dbReference>
<protein>
    <submittedName>
        <fullName evidence="7">ABC transporter ATP-binding protein</fullName>
    </submittedName>
</protein>
<keyword evidence="8" id="KW-1185">Reference proteome</keyword>
<dbReference type="PANTHER" id="PTHR43820">
    <property type="entry name" value="HIGH-AFFINITY BRANCHED-CHAIN AMINO ACID TRANSPORT ATP-BINDING PROTEIN LIVF"/>
    <property type="match status" value="1"/>
</dbReference>
<reference evidence="7" key="1">
    <citation type="submission" date="2020-04" db="EMBL/GenBank/DDBJ databases">
        <title>Nitratireductor sp. nov. isolated from mangrove soil.</title>
        <authorList>
            <person name="Ye Y."/>
        </authorList>
    </citation>
    <scope>NUCLEOTIDE SEQUENCE</scope>
    <source>
        <strain evidence="7">SY7</strain>
    </source>
</reference>
<dbReference type="Proteomes" id="UP000321389">
    <property type="component" value="Chromosome"/>
</dbReference>
<dbReference type="InterPro" id="IPR027417">
    <property type="entry name" value="P-loop_NTPase"/>
</dbReference>
<evidence type="ECO:0000259" key="6">
    <source>
        <dbReference type="PROSITE" id="PS50893"/>
    </source>
</evidence>
<keyword evidence="5" id="KW-0029">Amino-acid transport</keyword>
<dbReference type="RefSeq" id="WP_146298993.1">
    <property type="nucleotide sequence ID" value="NZ_CP042301.2"/>
</dbReference>
<dbReference type="Pfam" id="PF00005">
    <property type="entry name" value="ABC_tran"/>
    <property type="match status" value="1"/>
</dbReference>
<organism evidence="7 8">
    <name type="scientific">Nitratireductor mangrovi</name>
    <dbReference type="NCBI Taxonomy" id="2599600"/>
    <lineage>
        <taxon>Bacteria</taxon>
        <taxon>Pseudomonadati</taxon>
        <taxon>Pseudomonadota</taxon>
        <taxon>Alphaproteobacteria</taxon>
        <taxon>Hyphomicrobiales</taxon>
        <taxon>Phyllobacteriaceae</taxon>
        <taxon>Nitratireductor</taxon>
    </lineage>
</organism>
<dbReference type="PANTHER" id="PTHR43820:SF4">
    <property type="entry name" value="HIGH-AFFINITY BRANCHED-CHAIN AMINO ACID TRANSPORT ATP-BINDING PROTEIN LIVF"/>
    <property type="match status" value="1"/>
</dbReference>
<dbReference type="AlphaFoldDB" id="A0A5B8KXL7"/>
<keyword evidence="4 7" id="KW-0067">ATP-binding</keyword>
<keyword evidence="2" id="KW-0813">Transport</keyword>
<dbReference type="PROSITE" id="PS50893">
    <property type="entry name" value="ABC_TRANSPORTER_2"/>
    <property type="match status" value="1"/>
</dbReference>
<evidence type="ECO:0000256" key="2">
    <source>
        <dbReference type="ARBA" id="ARBA00022448"/>
    </source>
</evidence>
<comment type="similarity">
    <text evidence="1">Belongs to the ABC transporter superfamily.</text>
</comment>